<feature type="compositionally biased region" description="Polar residues" evidence="1">
    <location>
        <begin position="14"/>
        <end position="27"/>
    </location>
</feature>
<dbReference type="AlphaFoldDB" id="A0A4C1UV69"/>
<dbReference type="EMBL" id="BGZK01000226">
    <property type="protein sequence ID" value="GBP29882.1"/>
    <property type="molecule type" value="Genomic_DNA"/>
</dbReference>
<evidence type="ECO:0000313" key="2">
    <source>
        <dbReference type="EMBL" id="GBP29882.1"/>
    </source>
</evidence>
<evidence type="ECO:0000256" key="1">
    <source>
        <dbReference type="SAM" id="MobiDB-lite"/>
    </source>
</evidence>
<comment type="caution">
    <text evidence="2">The sequence shown here is derived from an EMBL/GenBank/DDBJ whole genome shotgun (WGS) entry which is preliminary data.</text>
</comment>
<name>A0A4C1UV69_EUMVA</name>
<organism evidence="2 3">
    <name type="scientific">Eumeta variegata</name>
    <name type="common">Bagworm moth</name>
    <name type="synonym">Eumeta japonica</name>
    <dbReference type="NCBI Taxonomy" id="151549"/>
    <lineage>
        <taxon>Eukaryota</taxon>
        <taxon>Metazoa</taxon>
        <taxon>Ecdysozoa</taxon>
        <taxon>Arthropoda</taxon>
        <taxon>Hexapoda</taxon>
        <taxon>Insecta</taxon>
        <taxon>Pterygota</taxon>
        <taxon>Neoptera</taxon>
        <taxon>Endopterygota</taxon>
        <taxon>Lepidoptera</taxon>
        <taxon>Glossata</taxon>
        <taxon>Ditrysia</taxon>
        <taxon>Tineoidea</taxon>
        <taxon>Psychidae</taxon>
        <taxon>Oiketicinae</taxon>
        <taxon>Eumeta</taxon>
    </lineage>
</organism>
<feature type="region of interest" description="Disordered" evidence="1">
    <location>
        <begin position="1"/>
        <end position="27"/>
    </location>
</feature>
<accession>A0A4C1UV69</accession>
<keyword evidence="3" id="KW-1185">Reference proteome</keyword>
<sequence length="102" mass="11236">MQAVQGKNRKFMTQAVSVSRKGPSTTETICQVRGERVGMYSTGVYSHLLSDRKPDINYSNSFDTSVIDAVLELKAERGAELRARSGSEIKNATGPNRIREAD</sequence>
<protein>
    <submittedName>
        <fullName evidence="2">Uncharacterized protein</fullName>
    </submittedName>
</protein>
<gene>
    <name evidence="2" type="ORF">EVAR_18361_1</name>
</gene>
<dbReference type="Proteomes" id="UP000299102">
    <property type="component" value="Unassembled WGS sequence"/>
</dbReference>
<evidence type="ECO:0000313" key="3">
    <source>
        <dbReference type="Proteomes" id="UP000299102"/>
    </source>
</evidence>
<reference evidence="2 3" key="1">
    <citation type="journal article" date="2019" name="Commun. Biol.">
        <title>The bagworm genome reveals a unique fibroin gene that provides high tensile strength.</title>
        <authorList>
            <person name="Kono N."/>
            <person name="Nakamura H."/>
            <person name="Ohtoshi R."/>
            <person name="Tomita M."/>
            <person name="Numata K."/>
            <person name="Arakawa K."/>
        </authorList>
    </citation>
    <scope>NUCLEOTIDE SEQUENCE [LARGE SCALE GENOMIC DNA]</scope>
</reference>
<proteinExistence type="predicted"/>